<evidence type="ECO:0000313" key="3">
    <source>
        <dbReference type="Proteomes" id="UP000027265"/>
    </source>
</evidence>
<reference evidence="3" key="1">
    <citation type="journal article" date="2014" name="Proc. Natl. Acad. Sci. U.S.A.">
        <title>Extensive sampling of basidiomycete genomes demonstrates inadequacy of the white-rot/brown-rot paradigm for wood decay fungi.</title>
        <authorList>
            <person name="Riley R."/>
            <person name="Salamov A.A."/>
            <person name="Brown D.W."/>
            <person name="Nagy L.G."/>
            <person name="Floudas D."/>
            <person name="Held B.W."/>
            <person name="Levasseur A."/>
            <person name="Lombard V."/>
            <person name="Morin E."/>
            <person name="Otillar R."/>
            <person name="Lindquist E.A."/>
            <person name="Sun H."/>
            <person name="LaButti K.M."/>
            <person name="Schmutz J."/>
            <person name="Jabbour D."/>
            <person name="Luo H."/>
            <person name="Baker S.E."/>
            <person name="Pisabarro A.G."/>
            <person name="Walton J.D."/>
            <person name="Blanchette R.A."/>
            <person name="Henrissat B."/>
            <person name="Martin F."/>
            <person name="Cullen D."/>
            <person name="Hibbett D.S."/>
            <person name="Grigoriev I.V."/>
        </authorList>
    </citation>
    <scope>NUCLEOTIDE SEQUENCE [LARGE SCALE GENOMIC DNA]</scope>
    <source>
        <strain evidence="3">MUCL 33604</strain>
    </source>
</reference>
<gene>
    <name evidence="2" type="ORF">JAAARDRAFT_192515</name>
</gene>
<feature type="compositionally biased region" description="Pro residues" evidence="1">
    <location>
        <begin position="20"/>
        <end position="36"/>
    </location>
</feature>
<protein>
    <submittedName>
        <fullName evidence="2">Uncharacterized protein</fullName>
    </submittedName>
</protein>
<keyword evidence="3" id="KW-1185">Reference proteome</keyword>
<name>A0A067Q8P9_9AGAM</name>
<feature type="region of interest" description="Disordered" evidence="1">
    <location>
        <begin position="1"/>
        <end position="43"/>
    </location>
</feature>
<organism evidence="2 3">
    <name type="scientific">Jaapia argillacea MUCL 33604</name>
    <dbReference type="NCBI Taxonomy" id="933084"/>
    <lineage>
        <taxon>Eukaryota</taxon>
        <taxon>Fungi</taxon>
        <taxon>Dikarya</taxon>
        <taxon>Basidiomycota</taxon>
        <taxon>Agaricomycotina</taxon>
        <taxon>Agaricomycetes</taxon>
        <taxon>Agaricomycetidae</taxon>
        <taxon>Jaapiales</taxon>
        <taxon>Jaapiaceae</taxon>
        <taxon>Jaapia</taxon>
    </lineage>
</organism>
<proteinExistence type="predicted"/>
<accession>A0A067Q8P9</accession>
<dbReference type="OrthoDB" id="4760524at2759"/>
<evidence type="ECO:0000256" key="1">
    <source>
        <dbReference type="SAM" id="MobiDB-lite"/>
    </source>
</evidence>
<dbReference type="Proteomes" id="UP000027265">
    <property type="component" value="Unassembled WGS sequence"/>
</dbReference>
<dbReference type="AlphaFoldDB" id="A0A067Q8P9"/>
<evidence type="ECO:0000313" key="2">
    <source>
        <dbReference type="EMBL" id="KDQ58946.1"/>
    </source>
</evidence>
<dbReference type="EMBL" id="KL197716">
    <property type="protein sequence ID" value="KDQ58946.1"/>
    <property type="molecule type" value="Genomic_DNA"/>
</dbReference>
<dbReference type="HOGENOM" id="CLU_855468_0_0_1"/>
<sequence length="325" mass="36407">MRRREKFLRTLTPKFLPSRSPSPTPPPPPPPNPTPSQPSSELVPLLRDPDLPTFVTSVGQDVTAALKDIGEVLGHFPFVKTIGGLTVQILKIVELDINLSTNLKASAIEQTVTKLLEKIEEVDAHVKDGILFQQQQVKLLLLGQLRTFAVRGTEWQPKLACYKDTHEEILHEIEEWLFSWPNPQLSQHLLECAGGLFIWALIVCDFLEQSPDLDADLPLILNPPLDAMDDPEEMLWAVYRVVLEQAYSHLKQTIYQDSFCPLLAAIMSVTEPLTLVNLTSLVGIKDTVAKAIVESLHAVLRSPLNPVSRFDHNEATVRVVHPSFY</sequence>
<dbReference type="InParanoid" id="A0A067Q8P9"/>
<dbReference type="STRING" id="933084.A0A067Q8P9"/>